<keyword evidence="5" id="KW-0479">Metal-binding</keyword>
<evidence type="ECO:0000256" key="9">
    <source>
        <dbReference type="ARBA" id="ARBA00030592"/>
    </source>
</evidence>
<dbReference type="EMBL" id="MSJL01000075">
    <property type="protein sequence ID" value="OLF48033.1"/>
    <property type="molecule type" value="Genomic_DNA"/>
</dbReference>
<keyword evidence="8" id="KW-0460">Magnesium</keyword>
<keyword evidence="7 11" id="KW-0067">ATP-binding</keyword>
<dbReference type="InterPro" id="IPR036565">
    <property type="entry name" value="Mur-like_cat_sf"/>
</dbReference>
<dbReference type="GO" id="GO:0009252">
    <property type="term" value="P:peptidoglycan biosynthetic process"/>
    <property type="evidence" value="ECO:0007669"/>
    <property type="project" value="UniProtKB-UniPathway"/>
</dbReference>
<organism evidence="14 16">
    <name type="scientific">Streptococcus acidominimus</name>
    <dbReference type="NCBI Taxonomy" id="1326"/>
    <lineage>
        <taxon>Bacteria</taxon>
        <taxon>Bacillati</taxon>
        <taxon>Bacillota</taxon>
        <taxon>Bacilli</taxon>
        <taxon>Lactobacillales</taxon>
        <taxon>Streptococcaceae</taxon>
        <taxon>Streptococcus</taxon>
    </lineage>
</organism>
<dbReference type="EMBL" id="UHEN01000001">
    <property type="protein sequence ID" value="SUN05861.1"/>
    <property type="molecule type" value="Genomic_DNA"/>
</dbReference>
<dbReference type="PIRSF" id="PIRSF001563">
    <property type="entry name" value="Folylpolyglu_synth"/>
    <property type="match status" value="1"/>
</dbReference>
<reference evidence="16" key="1">
    <citation type="submission" date="2016-12" db="EMBL/GenBank/DDBJ databases">
        <authorList>
            <person name="Gulvik C.A."/>
        </authorList>
    </citation>
    <scope>NUCLEOTIDE SEQUENCE [LARGE SCALE GENOMIC DNA]</scope>
    <source>
        <strain evidence="16">ATCC 51725</strain>
    </source>
</reference>
<dbReference type="Gene3D" id="3.40.1190.10">
    <property type="entry name" value="Mur-like, catalytic domain"/>
    <property type="match status" value="1"/>
</dbReference>
<dbReference type="Pfam" id="PF02875">
    <property type="entry name" value="Mur_ligase_C"/>
    <property type="match status" value="1"/>
</dbReference>
<dbReference type="SUPFAM" id="SSF53623">
    <property type="entry name" value="MurD-like peptide ligases, catalytic domain"/>
    <property type="match status" value="1"/>
</dbReference>
<evidence type="ECO:0000259" key="13">
    <source>
        <dbReference type="Pfam" id="PF08245"/>
    </source>
</evidence>
<dbReference type="PANTHER" id="PTHR11136:SF0">
    <property type="entry name" value="DIHYDROFOLATE SYNTHETASE-RELATED"/>
    <property type="match status" value="1"/>
</dbReference>
<dbReference type="GO" id="GO:0004326">
    <property type="term" value="F:tetrahydrofolylpolyglutamate synthase activity"/>
    <property type="evidence" value="ECO:0007669"/>
    <property type="project" value="UniProtKB-EC"/>
</dbReference>
<protein>
    <recommendedName>
        <fullName evidence="3">tetrahydrofolate synthase</fullName>
        <ecNumber evidence="3">6.3.2.17</ecNumber>
    </recommendedName>
    <alternativeName>
        <fullName evidence="9">Tetrahydrofolylpolyglutamate synthase</fullName>
    </alternativeName>
</protein>
<evidence type="ECO:0000313" key="16">
    <source>
        <dbReference type="Proteomes" id="UP000186437"/>
    </source>
</evidence>
<evidence type="ECO:0000256" key="11">
    <source>
        <dbReference type="PIRNR" id="PIRNR001563"/>
    </source>
</evidence>
<dbReference type="InterPro" id="IPR004101">
    <property type="entry name" value="Mur_ligase_C"/>
</dbReference>
<reference evidence="15 17" key="3">
    <citation type="submission" date="2018-06" db="EMBL/GenBank/DDBJ databases">
        <authorList>
            <consortium name="Pathogen Informatics"/>
            <person name="Doyle S."/>
        </authorList>
    </citation>
    <scope>NUCLEOTIDE SEQUENCE [LARGE SCALE GENOMIC DNA]</scope>
    <source>
        <strain evidence="15 17">NCTC12957</strain>
    </source>
</reference>
<dbReference type="UniPathway" id="UPA00219"/>
<evidence type="ECO:0000313" key="15">
    <source>
        <dbReference type="EMBL" id="SUN05861.1"/>
    </source>
</evidence>
<evidence type="ECO:0000256" key="1">
    <source>
        <dbReference type="ARBA" id="ARBA00001946"/>
    </source>
</evidence>
<comment type="catalytic activity">
    <reaction evidence="10">
        <text>(6S)-5,6,7,8-tetrahydrofolyl-(gamma-L-Glu)(n) + L-glutamate + ATP = (6S)-5,6,7,8-tetrahydrofolyl-(gamma-L-Glu)(n+1) + ADP + phosphate + H(+)</text>
        <dbReference type="Rhea" id="RHEA:10580"/>
        <dbReference type="Rhea" id="RHEA-COMP:14738"/>
        <dbReference type="Rhea" id="RHEA-COMP:14740"/>
        <dbReference type="ChEBI" id="CHEBI:15378"/>
        <dbReference type="ChEBI" id="CHEBI:29985"/>
        <dbReference type="ChEBI" id="CHEBI:30616"/>
        <dbReference type="ChEBI" id="CHEBI:43474"/>
        <dbReference type="ChEBI" id="CHEBI:141005"/>
        <dbReference type="ChEBI" id="CHEBI:456216"/>
        <dbReference type="EC" id="6.3.2.17"/>
    </reaction>
</comment>
<name>A0A1Q8E8B1_STRAI</name>
<evidence type="ECO:0000313" key="17">
    <source>
        <dbReference type="Proteomes" id="UP000255213"/>
    </source>
</evidence>
<dbReference type="InterPro" id="IPR018109">
    <property type="entry name" value="Folylpolyglutamate_synth_CS"/>
</dbReference>
<dbReference type="GO" id="GO:0046872">
    <property type="term" value="F:metal ion binding"/>
    <property type="evidence" value="ECO:0007669"/>
    <property type="project" value="UniProtKB-KW"/>
</dbReference>
<evidence type="ECO:0000256" key="6">
    <source>
        <dbReference type="ARBA" id="ARBA00022741"/>
    </source>
</evidence>
<dbReference type="GO" id="GO:0005524">
    <property type="term" value="F:ATP binding"/>
    <property type="evidence" value="ECO:0007669"/>
    <property type="project" value="UniProtKB-KW"/>
</dbReference>
<dbReference type="FunFam" id="3.40.1190.10:FF:000011">
    <property type="entry name" value="Folylpolyglutamate synthase/dihydrofolate synthase"/>
    <property type="match status" value="1"/>
</dbReference>
<evidence type="ECO:0000256" key="3">
    <source>
        <dbReference type="ARBA" id="ARBA00013025"/>
    </source>
</evidence>
<evidence type="ECO:0000256" key="5">
    <source>
        <dbReference type="ARBA" id="ARBA00022723"/>
    </source>
</evidence>
<keyword evidence="16" id="KW-1185">Reference proteome</keyword>
<gene>
    <name evidence="15" type="primary">fgs</name>
    <name evidence="14" type="ORF">BU200_09930</name>
    <name evidence="15" type="ORF">NCTC12957_00325</name>
</gene>
<feature type="domain" description="Mur ligase central" evidence="13">
    <location>
        <begin position="42"/>
        <end position="187"/>
    </location>
</feature>
<evidence type="ECO:0000313" key="14">
    <source>
        <dbReference type="EMBL" id="OLF48033.1"/>
    </source>
</evidence>
<evidence type="ECO:0000256" key="8">
    <source>
        <dbReference type="ARBA" id="ARBA00022842"/>
    </source>
</evidence>
<dbReference type="OrthoDB" id="9809356at2"/>
<dbReference type="PROSITE" id="PS01012">
    <property type="entry name" value="FOLYLPOLYGLU_SYNT_2"/>
    <property type="match status" value="1"/>
</dbReference>
<dbReference type="Pfam" id="PF08245">
    <property type="entry name" value="Mur_ligase_M"/>
    <property type="match status" value="1"/>
</dbReference>
<dbReference type="AlphaFoldDB" id="A0A1Q8E8B1"/>
<evidence type="ECO:0000256" key="7">
    <source>
        <dbReference type="ARBA" id="ARBA00022840"/>
    </source>
</evidence>
<dbReference type="RefSeq" id="WP_075099983.1">
    <property type="nucleotide sequence ID" value="NZ_MSJL01000075.1"/>
</dbReference>
<comment type="similarity">
    <text evidence="2 11">Belongs to the folylpolyglutamate synthase family.</text>
</comment>
<dbReference type="Gene3D" id="3.90.190.20">
    <property type="entry name" value="Mur ligase, C-terminal domain"/>
    <property type="match status" value="1"/>
</dbReference>
<dbReference type="Proteomes" id="UP000186437">
    <property type="component" value="Unassembled WGS sequence"/>
</dbReference>
<proteinExistence type="inferred from homology"/>
<dbReference type="InterPro" id="IPR036615">
    <property type="entry name" value="Mur_ligase_C_dom_sf"/>
</dbReference>
<keyword evidence="4 11" id="KW-0436">Ligase</keyword>
<dbReference type="PANTHER" id="PTHR11136">
    <property type="entry name" value="FOLYLPOLYGLUTAMATE SYNTHASE-RELATED"/>
    <property type="match status" value="1"/>
</dbReference>
<dbReference type="PROSITE" id="PS01011">
    <property type="entry name" value="FOLYLPOLYGLU_SYNT_1"/>
    <property type="match status" value="1"/>
</dbReference>
<dbReference type="SUPFAM" id="SSF53244">
    <property type="entry name" value="MurD-like peptide ligases, peptide-binding domain"/>
    <property type="match status" value="1"/>
</dbReference>
<evidence type="ECO:0000256" key="4">
    <source>
        <dbReference type="ARBA" id="ARBA00022598"/>
    </source>
</evidence>
<dbReference type="GO" id="GO:0005737">
    <property type="term" value="C:cytoplasm"/>
    <property type="evidence" value="ECO:0007669"/>
    <property type="project" value="TreeGrafter"/>
</dbReference>
<evidence type="ECO:0000256" key="10">
    <source>
        <dbReference type="ARBA" id="ARBA00047493"/>
    </source>
</evidence>
<dbReference type="Proteomes" id="UP000255213">
    <property type="component" value="Unassembled WGS sequence"/>
</dbReference>
<dbReference type="NCBIfam" id="TIGR01499">
    <property type="entry name" value="folC"/>
    <property type="match status" value="1"/>
</dbReference>
<evidence type="ECO:0000256" key="2">
    <source>
        <dbReference type="ARBA" id="ARBA00008276"/>
    </source>
</evidence>
<comment type="cofactor">
    <cofactor evidence="1">
        <name>Mg(2+)</name>
        <dbReference type="ChEBI" id="CHEBI:18420"/>
    </cofactor>
</comment>
<dbReference type="EC" id="6.3.2.17" evidence="3"/>
<dbReference type="InterPro" id="IPR013221">
    <property type="entry name" value="Mur_ligase_cen"/>
</dbReference>
<sequence length="414" mass="46858">MTILERWLQTKQGQVYRYKMEKIHYALDLLEHPEKNLPVVHVAGTNGKGSTIAFLTNLLEAQGFRVGTFVSPHMVTVYDRICINGIPIPEARFQELLERVFLLEQEVEQVYEPFRYFEVMTLVMLLYFKEQALDFALVEVGIGGLLDTTNVVDPLVTIITSIGLDHQDLLGTCLEDIAEQKAGIIKRGIPVLVGLVAPTAFEVCRRRADLLQAPIFREGVDFSLKDGIFTNMTSRCEGLKLGLLGRHQEENAALALQAFGLLMAERKCPIDPNMVRQALETTTWAGRLEKVGQQGKIYLDGAHNLPAIERLVEFIQSLSGQKVTLLFSALKRKDFREMLECIKKRLPSAELVLTSFAYDGGIEELDCPDDLPYVTDYAQFIQEWEMNAKSDDRLFITGSLYFISEIRNDFLKKS</sequence>
<feature type="domain" description="Mur ligase C-terminal" evidence="12">
    <location>
        <begin position="286"/>
        <end position="399"/>
    </location>
</feature>
<dbReference type="GO" id="GO:0008841">
    <property type="term" value="F:dihydrofolate synthase activity"/>
    <property type="evidence" value="ECO:0007669"/>
    <property type="project" value="TreeGrafter"/>
</dbReference>
<dbReference type="InterPro" id="IPR001645">
    <property type="entry name" value="Folylpolyglutamate_synth"/>
</dbReference>
<reference evidence="14" key="2">
    <citation type="submission" date="2016-12" db="EMBL/GenBank/DDBJ databases">
        <authorList>
            <person name="Song W.-J."/>
            <person name="Kurnit D.M."/>
        </authorList>
    </citation>
    <scope>NUCLEOTIDE SEQUENCE [LARGE SCALE GENOMIC DNA]</scope>
    <source>
        <strain evidence="14">ATCC 51725</strain>
    </source>
</reference>
<evidence type="ECO:0000259" key="12">
    <source>
        <dbReference type="Pfam" id="PF02875"/>
    </source>
</evidence>
<accession>A0A1Q8E8B1</accession>
<keyword evidence="6 11" id="KW-0547">Nucleotide-binding</keyword>